<proteinExistence type="predicted"/>
<evidence type="ECO:0000313" key="2">
    <source>
        <dbReference type="EMBL" id="SVC74093.1"/>
    </source>
</evidence>
<sequence>MNKIKNFFYFITFIFLLNGVDAYTSETKNLTSIGDKNAKVTVKVFSSLSCPHCAHFHGEVFEKLKKEFIDTNYVKFEHHSFPLDLQALSAEKVLKCFQDNEKKFNFLNEVYAKQESWF</sequence>
<dbReference type="Gene3D" id="3.40.30.10">
    <property type="entry name" value="Glutaredoxin"/>
    <property type="match status" value="1"/>
</dbReference>
<accession>A0A382PL19</accession>
<gene>
    <name evidence="2" type="ORF">METZ01_LOCUS326947</name>
</gene>
<feature type="non-terminal residue" evidence="2">
    <location>
        <position position="118"/>
    </location>
</feature>
<dbReference type="AlphaFoldDB" id="A0A382PL19"/>
<feature type="non-terminal residue" evidence="2">
    <location>
        <position position="1"/>
    </location>
</feature>
<protein>
    <recommendedName>
        <fullName evidence="1">Thioredoxin-like fold domain-containing protein</fullName>
    </recommendedName>
</protein>
<dbReference type="EMBL" id="UINC01108185">
    <property type="protein sequence ID" value="SVC74093.1"/>
    <property type="molecule type" value="Genomic_DNA"/>
</dbReference>
<dbReference type="SUPFAM" id="SSF52833">
    <property type="entry name" value="Thioredoxin-like"/>
    <property type="match status" value="1"/>
</dbReference>
<dbReference type="InterPro" id="IPR036249">
    <property type="entry name" value="Thioredoxin-like_sf"/>
</dbReference>
<reference evidence="2" key="1">
    <citation type="submission" date="2018-05" db="EMBL/GenBank/DDBJ databases">
        <authorList>
            <person name="Lanie J.A."/>
            <person name="Ng W.-L."/>
            <person name="Kazmierczak K.M."/>
            <person name="Andrzejewski T.M."/>
            <person name="Davidsen T.M."/>
            <person name="Wayne K.J."/>
            <person name="Tettelin H."/>
            <person name="Glass J.I."/>
            <person name="Rusch D."/>
            <person name="Podicherti R."/>
            <person name="Tsui H.-C.T."/>
            <person name="Winkler M.E."/>
        </authorList>
    </citation>
    <scope>NUCLEOTIDE SEQUENCE</scope>
</reference>
<feature type="domain" description="Thioredoxin-like fold" evidence="1">
    <location>
        <begin position="31"/>
        <end position="118"/>
    </location>
</feature>
<dbReference type="Pfam" id="PF13462">
    <property type="entry name" value="Thioredoxin_4"/>
    <property type="match status" value="1"/>
</dbReference>
<dbReference type="InterPro" id="IPR012336">
    <property type="entry name" value="Thioredoxin-like_fold"/>
</dbReference>
<organism evidence="2">
    <name type="scientific">marine metagenome</name>
    <dbReference type="NCBI Taxonomy" id="408172"/>
    <lineage>
        <taxon>unclassified sequences</taxon>
        <taxon>metagenomes</taxon>
        <taxon>ecological metagenomes</taxon>
    </lineage>
</organism>
<evidence type="ECO:0000259" key="1">
    <source>
        <dbReference type="Pfam" id="PF13462"/>
    </source>
</evidence>
<name>A0A382PL19_9ZZZZ</name>
<dbReference type="CDD" id="cd02972">
    <property type="entry name" value="DsbA_family"/>
    <property type="match status" value="1"/>
</dbReference>